<keyword evidence="2" id="KW-1185">Reference proteome</keyword>
<evidence type="ECO:0000313" key="1">
    <source>
        <dbReference type="EMBL" id="MBJ6120897.1"/>
    </source>
</evidence>
<dbReference type="EMBL" id="JAELXS010000002">
    <property type="protein sequence ID" value="MBJ6120897.1"/>
    <property type="molecule type" value="Genomic_DNA"/>
</dbReference>
<reference evidence="2" key="1">
    <citation type="submission" date="2020-12" db="EMBL/GenBank/DDBJ databases">
        <title>Hymenobacter sp.</title>
        <authorList>
            <person name="Kim M.K."/>
        </authorList>
    </citation>
    <scope>NUCLEOTIDE SEQUENCE [LARGE SCALE GENOMIC DNA]</scope>
    <source>
        <strain evidence="2">BT553</strain>
    </source>
</reference>
<sequence length="68" mass="7789">MARAVHFVGFRGDEYLAARRAFGPPDFVHRIWDRRSRREVAAGDLIVFATGSHDQPYADRNGDDIRET</sequence>
<evidence type="ECO:0000313" key="2">
    <source>
        <dbReference type="Proteomes" id="UP000640426"/>
    </source>
</evidence>
<name>A0ABS0XLH6_9SPHN</name>
<proteinExistence type="predicted"/>
<accession>A0ABS0XLH6</accession>
<protein>
    <submittedName>
        <fullName evidence="1">Uncharacterized protein</fullName>
    </submittedName>
</protein>
<organism evidence="1 2">
    <name type="scientific">Sphingomonas mollis</name>
    <dbReference type="NCBI Taxonomy" id="2795726"/>
    <lineage>
        <taxon>Bacteria</taxon>
        <taxon>Pseudomonadati</taxon>
        <taxon>Pseudomonadota</taxon>
        <taxon>Alphaproteobacteria</taxon>
        <taxon>Sphingomonadales</taxon>
        <taxon>Sphingomonadaceae</taxon>
        <taxon>Sphingomonas</taxon>
    </lineage>
</organism>
<dbReference type="RefSeq" id="WP_199035297.1">
    <property type="nucleotide sequence ID" value="NZ_JAELXS010000002.1"/>
</dbReference>
<dbReference type="Proteomes" id="UP000640426">
    <property type="component" value="Unassembled WGS sequence"/>
</dbReference>
<gene>
    <name evidence="1" type="ORF">JAO74_03715</name>
</gene>
<comment type="caution">
    <text evidence="1">The sequence shown here is derived from an EMBL/GenBank/DDBJ whole genome shotgun (WGS) entry which is preliminary data.</text>
</comment>